<feature type="region of interest" description="Disordered" evidence="1">
    <location>
        <begin position="37"/>
        <end position="64"/>
    </location>
</feature>
<dbReference type="InterPro" id="IPR013103">
    <property type="entry name" value="RVT_2"/>
</dbReference>
<keyword evidence="4" id="KW-1185">Reference proteome</keyword>
<proteinExistence type="predicted"/>
<dbReference type="InterPro" id="IPR045865">
    <property type="entry name" value="ACT-like_dom_sf"/>
</dbReference>
<sequence length="1924" mass="212420">MAGKQQLKAEFQAACAAVGGEATEANFVNWLVAKAGTGPGGAEAEEALGKDARKKRRRESRGVTGTSLDADFKKQFLLRVQDGRLEPLLNVREQAVEVAALKDNLVQDGHSAAAVSTKVRAFIATLRIFWRVGVYHRLGTEEAADGQKLQRWGWAPGRTAHPYVQAHAEVLNIRLKTTAAGKYPTHAEKEAALKAVPNLSLHDLPNTKGECLEGEARETMVRALFQEELDMASGVSALNKKEAEEEAAKKVKEAEEKEKSTGKKRKKAAIAVEGVECADEDKEGSAFFVSRGYPVIPECLFRIPECLFRIPDCLFRIPECLFRVCAVSRCVCGWFVVHLISDMFAFTVCSTDEEAEEDGYEIGNYLALYAVEGGGGEAPTKAIRKGKWEDNMPLLVGVVHSLENDLDVAHGRGGLEKDGVVLKVDDHTLGVKVHNFALDHDALPAVREAWIEGMVRAMASMEADYAKKIPTKFKMGDPKKAAKQNPGLARQLAVWATTRSRQKGPPFNLLLRAGHTRLVETKKVSAKLIDNAKRYRYVGNLPNSVYLCFDTTKAKLKELAKPTFLPDYDVISKHLANTDEALREPSTDAEPYTRSLYPIRRPHELKSNAILDIACSKHGTETHAYVQVHDAQQNLPVWTKLKHYLAMDKSHYSVLQEHSRRRQKHGDTNVHYPCFAQCAARPVDRMKYHPATIVSVDHDPDAKLRYQVYFDSMDKHSTAYCDTDAVVLDSTVKAMLVAARDSGDDPADFPDDVFMDEPDDVKATAALLGPNRHHWEAAKHKEMDGVTEEGRAVMVKSFPKDAKVLPTKFVCKKKRKPDGTLDKFKMRCTTRGDLDKSYYSDFDVFAPTANLHTFRLLMTLCILHGCMPYHYDVSQAFLQAPIPEDEQYYIKFPKQYTHPDGYIGAKMLYALYGHRTSGRLWSDTAHKFMSDNFPTLHRSTYDECLYIGTVDGKLLFVLIYVDDFVVGAQDEATRVNFHNRLMNTFTATYYGVINQFLQLKIDVTTKVNDNGDSVPVKIDISNERSIEHLAAKFQINTAKQQPRSPMLEGLNIQIPNAESIDRSIETPVRSIVYSLLWLARTIRPDIYYHVTYLAQFCHTPTAEIMLAAKRILAYVYGTRDFSLTYEIDEQQPQLAVYCDADHAGDTSDRNSVSGYCLYMHGMLIDWWSKKQKSSAALSSTEAEYIAMSEACVSALGIRNTLAEYSDLDSDTIPVHIDNAAVTHIATQRQLSSRLKHVEVRFHAVRQWCIGENAKFHTVWISTDDNMADIFTKALPITKQGTGLNRPGLLADVFNWLKEKRLDISSADCTTDQQGRAFVVLNVSGLSDSADSAASLQRSLRDVFVTVEQFKGVSTVNSLPGGLPVSPTGPPGSDSEDRFSSSSSLLSGPVLRDASSSEATRPPIRARPASEDSAAPYNFKVTVRSNATMLMTEFSIYLRTRGIEVAAIKITTQDRSFTGEFLLKNSCSAISQAISKSMKEELEAWLWRRVRALEEDRRDGLMEQHELIERGIRPPAIPCEKTQEELHIMETTLGLTAPLRQLLHQGRLQMYDVLVRITYSPGEILLLQGQLAPGLASCSIERPELHRIPSCLRCLASRRSASIPARTTSALPGCRHQRSPALHLSGCNTFVLLSGLVQELDWSPTPGDEIPHGPKGFTKMLKLAQSKCQRQLNSGTILGVNPESPTGPALKHAHTLMASTFVEVFAIDVREVHQRGEALLLQQRRDVQEVLESAPVFGSALRGGGGAEGEAGSALRRAAELVECEDHPSGEVFGCKGGLRVVLRGTVYASGAGLAWYGGLPATGVGRCKGVGTPQSFFRGQSFGLKGLVHAATTEAEAQDSANLSGGCRPANPTFFVNEGASTALLTVSVLQVNLHCFLSLPPFNTSSPLALHPSLPCPCIDLKHDGSATFEPKAGEAPQAKGHA</sequence>
<protein>
    <recommendedName>
        <fullName evidence="2">ACT domain-containing protein</fullName>
    </recommendedName>
</protein>
<dbReference type="PANTHER" id="PTHR11439">
    <property type="entry name" value="GAG-POL-RELATED RETROTRANSPOSON"/>
    <property type="match status" value="1"/>
</dbReference>
<organism evidence="3 4">
    <name type="scientific">Cymbomonas tetramitiformis</name>
    <dbReference type="NCBI Taxonomy" id="36881"/>
    <lineage>
        <taxon>Eukaryota</taxon>
        <taxon>Viridiplantae</taxon>
        <taxon>Chlorophyta</taxon>
        <taxon>Pyramimonadophyceae</taxon>
        <taxon>Pyramimonadales</taxon>
        <taxon>Pyramimonadaceae</taxon>
        <taxon>Cymbomonas</taxon>
    </lineage>
</organism>
<dbReference type="Proteomes" id="UP001190700">
    <property type="component" value="Unassembled WGS sequence"/>
</dbReference>
<dbReference type="SUPFAM" id="SSF55021">
    <property type="entry name" value="ACT-like"/>
    <property type="match status" value="1"/>
</dbReference>
<dbReference type="PANTHER" id="PTHR11439:SF483">
    <property type="entry name" value="PEPTIDE SYNTHASE GLIP-LIKE, PUTATIVE (AFU_ORTHOLOGUE AFUA_3G12920)-RELATED"/>
    <property type="match status" value="1"/>
</dbReference>
<accession>A0AAE0H276</accession>
<reference evidence="3 4" key="1">
    <citation type="journal article" date="2015" name="Genome Biol. Evol.">
        <title>Comparative Genomics of a Bacterivorous Green Alga Reveals Evolutionary Causalities and Consequences of Phago-Mixotrophic Mode of Nutrition.</title>
        <authorList>
            <person name="Burns J.A."/>
            <person name="Paasch A."/>
            <person name="Narechania A."/>
            <person name="Kim E."/>
        </authorList>
    </citation>
    <scope>NUCLEOTIDE SEQUENCE [LARGE SCALE GENOMIC DNA]</scope>
    <source>
        <strain evidence="3 4">PLY_AMNH</strain>
    </source>
</reference>
<feature type="region of interest" description="Disordered" evidence="1">
    <location>
        <begin position="1357"/>
        <end position="1410"/>
    </location>
</feature>
<gene>
    <name evidence="3" type="ORF">CYMTET_3989</name>
</gene>
<dbReference type="PROSITE" id="PS51671">
    <property type="entry name" value="ACT"/>
    <property type="match status" value="1"/>
</dbReference>
<evidence type="ECO:0000256" key="1">
    <source>
        <dbReference type="SAM" id="MobiDB-lite"/>
    </source>
</evidence>
<dbReference type="CDD" id="cd09272">
    <property type="entry name" value="RNase_HI_RT_Ty1"/>
    <property type="match status" value="1"/>
</dbReference>
<evidence type="ECO:0000313" key="3">
    <source>
        <dbReference type="EMBL" id="KAK3288552.1"/>
    </source>
</evidence>
<feature type="domain" description="ACT" evidence="2">
    <location>
        <begin position="1277"/>
        <end position="1357"/>
    </location>
</feature>
<dbReference type="InterPro" id="IPR002912">
    <property type="entry name" value="ACT_dom"/>
</dbReference>
<evidence type="ECO:0000259" key="2">
    <source>
        <dbReference type="PROSITE" id="PS51671"/>
    </source>
</evidence>
<dbReference type="Pfam" id="PF07727">
    <property type="entry name" value="RVT_2"/>
    <property type="match status" value="1"/>
</dbReference>
<dbReference type="EMBL" id="LGRX02000441">
    <property type="protein sequence ID" value="KAK3288552.1"/>
    <property type="molecule type" value="Genomic_DNA"/>
</dbReference>
<comment type="caution">
    <text evidence="3">The sequence shown here is derived from an EMBL/GenBank/DDBJ whole genome shotgun (WGS) entry which is preliminary data.</text>
</comment>
<evidence type="ECO:0000313" key="4">
    <source>
        <dbReference type="Proteomes" id="UP001190700"/>
    </source>
</evidence>
<name>A0AAE0H276_9CHLO</name>